<organism evidence="1 2">
    <name type="scientific">Bionectria ochroleuca</name>
    <name type="common">Gliocladium roseum</name>
    <dbReference type="NCBI Taxonomy" id="29856"/>
    <lineage>
        <taxon>Eukaryota</taxon>
        <taxon>Fungi</taxon>
        <taxon>Dikarya</taxon>
        <taxon>Ascomycota</taxon>
        <taxon>Pezizomycotina</taxon>
        <taxon>Sordariomycetes</taxon>
        <taxon>Hypocreomycetidae</taxon>
        <taxon>Hypocreales</taxon>
        <taxon>Bionectriaceae</taxon>
        <taxon>Clonostachys</taxon>
    </lineage>
</organism>
<dbReference type="EMBL" id="JADCTT010000011">
    <property type="protein sequence ID" value="KAF9746399.1"/>
    <property type="molecule type" value="Genomic_DNA"/>
</dbReference>
<evidence type="ECO:0000313" key="2">
    <source>
        <dbReference type="Proteomes" id="UP000616885"/>
    </source>
</evidence>
<protein>
    <submittedName>
        <fullName evidence="1">Uncharacterized protein</fullName>
    </submittedName>
</protein>
<accession>A0A8H7KAG1</accession>
<sequence>MDEGVDESVLKDLWIDNDQGPFKSSSYTLVFGGPGRKSVRVDTGDRDIILCVSAGENATCLLHLQNVRDDTVEEAKAAITQLLDELKSQDESRDERHLRPRYLKVEHVNDESHEAVRQFLFAEAKKRSSEITWDEGGYSHWMLQSLYYQLWFKIRVLSDGSWMTDSGTRFQQVKNRGTSENSGNDSRQDA</sequence>
<comment type="caution">
    <text evidence="1">The sequence shown here is derived from an EMBL/GenBank/DDBJ whole genome shotgun (WGS) entry which is preliminary data.</text>
</comment>
<reference evidence="1" key="1">
    <citation type="submission" date="2020-10" db="EMBL/GenBank/DDBJ databases">
        <title>High-Quality Genome Resource of Clonostachys rosea strain S41 by Oxford Nanopore Long-Read Sequencing.</title>
        <authorList>
            <person name="Wang H."/>
        </authorList>
    </citation>
    <scope>NUCLEOTIDE SEQUENCE</scope>
    <source>
        <strain evidence="1">S41</strain>
    </source>
</reference>
<gene>
    <name evidence="1" type="ORF">IM811_003304</name>
</gene>
<dbReference type="AlphaFoldDB" id="A0A8H7KAG1"/>
<proteinExistence type="predicted"/>
<evidence type="ECO:0000313" key="1">
    <source>
        <dbReference type="EMBL" id="KAF9746399.1"/>
    </source>
</evidence>
<dbReference type="Proteomes" id="UP000616885">
    <property type="component" value="Unassembled WGS sequence"/>
</dbReference>
<name>A0A8H7KAG1_BIOOC</name>